<dbReference type="Gene3D" id="1.10.10.60">
    <property type="entry name" value="Homeodomain-like"/>
    <property type="match status" value="3"/>
</dbReference>
<keyword evidence="4" id="KW-0238">DNA-binding</keyword>
<dbReference type="SMART" id="SM00717">
    <property type="entry name" value="SANT"/>
    <property type="match status" value="3"/>
</dbReference>
<evidence type="ECO:0000256" key="6">
    <source>
        <dbReference type="ARBA" id="ARBA00023242"/>
    </source>
</evidence>
<name>A0A443SED7_9ACAR</name>
<sequence length="477" mass="54057">MNVNLDTCFEEESSCDVSSTTDPSVFSVCATPNLNAMKKNVNRGRWTKEEDDRLKHYVSTYGETDWSKISSFFVDRSDLQCQQRWDKVVNPSLVKGPWTKEEDDKVIELVRKYGPKKWTLIAKHLKGRIGKQCRERWHNHLNPEINKSAWTESEEKSIIEAHKEWGNQWAKIAKLLPGRTDNAIKNHWNSTLKRKAEALERGSPNIPQTRRKRRKQKLSSDCSSHNEDSAIVSKTDEVFYSQCSSQMSQGSNISFENEMEGFDDEDNELNDLSDLLSPVNEDLLQREVAELAGNSHGAFTDINVYDLIQNFTSSPYKSPFSTSPSKSLIMSNSPSPNRTPKRPKTKATPAPGSTAAGMSMKRKLPAILRPQLRDVKHELNTTHEPPTHSSTLMSLHSSPHHNAPEYKSEYDIAPHLKSNLPFSPSQFLNSTFVGSPSLNYSSPARTPLNPRTNSDVWLSVFETPPTDISYRSAYNKE</sequence>
<gene>
    <name evidence="10" type="ORF">B4U80_05778</name>
</gene>
<feature type="domain" description="Myb-like" evidence="8">
    <location>
        <begin position="90"/>
        <end position="141"/>
    </location>
</feature>
<dbReference type="AlphaFoldDB" id="A0A443SED7"/>
<keyword evidence="3" id="KW-0805">Transcription regulation</keyword>
<reference evidence="10 11" key="1">
    <citation type="journal article" date="2018" name="Gigascience">
        <title>Genomes of trombidid mites reveal novel predicted allergens and laterally-transferred genes associated with secondary metabolism.</title>
        <authorList>
            <person name="Dong X."/>
            <person name="Chaisiri K."/>
            <person name="Xia D."/>
            <person name="Armstrong S.D."/>
            <person name="Fang Y."/>
            <person name="Donnelly M.J."/>
            <person name="Kadowaki T."/>
            <person name="McGarry J.W."/>
            <person name="Darby A.C."/>
            <person name="Makepeace B.L."/>
        </authorList>
    </citation>
    <scope>NUCLEOTIDE SEQUENCE [LARGE SCALE GENOMIC DNA]</scope>
    <source>
        <strain evidence="10">UoL-UT</strain>
    </source>
</reference>
<proteinExistence type="predicted"/>
<dbReference type="VEuPathDB" id="VectorBase:LDEU006163"/>
<keyword evidence="2" id="KW-0677">Repeat</keyword>
<evidence type="ECO:0000259" key="8">
    <source>
        <dbReference type="PROSITE" id="PS50090"/>
    </source>
</evidence>
<evidence type="ECO:0000259" key="9">
    <source>
        <dbReference type="PROSITE" id="PS51294"/>
    </source>
</evidence>
<evidence type="ECO:0000256" key="5">
    <source>
        <dbReference type="ARBA" id="ARBA00023163"/>
    </source>
</evidence>
<dbReference type="GO" id="GO:0000978">
    <property type="term" value="F:RNA polymerase II cis-regulatory region sequence-specific DNA binding"/>
    <property type="evidence" value="ECO:0007669"/>
    <property type="project" value="TreeGrafter"/>
</dbReference>
<dbReference type="Proteomes" id="UP000288716">
    <property type="component" value="Unassembled WGS sequence"/>
</dbReference>
<feature type="region of interest" description="Disordered" evidence="7">
    <location>
        <begin position="195"/>
        <end position="228"/>
    </location>
</feature>
<comment type="caution">
    <text evidence="10">The sequence shown here is derived from an EMBL/GenBank/DDBJ whole genome shotgun (WGS) entry which is preliminary data.</text>
</comment>
<dbReference type="GO" id="GO:0000981">
    <property type="term" value="F:DNA-binding transcription factor activity, RNA polymerase II-specific"/>
    <property type="evidence" value="ECO:0007669"/>
    <property type="project" value="TreeGrafter"/>
</dbReference>
<protein>
    <submittedName>
        <fullName evidence="10">Myb protein-like isoform X4</fullName>
    </submittedName>
</protein>
<dbReference type="FunFam" id="1.10.10.60:FF:000010">
    <property type="entry name" value="Transcriptional activator Myb isoform A"/>
    <property type="match status" value="1"/>
</dbReference>
<dbReference type="STRING" id="299467.A0A443SED7"/>
<organism evidence="10 11">
    <name type="scientific">Leptotrombidium deliense</name>
    <dbReference type="NCBI Taxonomy" id="299467"/>
    <lineage>
        <taxon>Eukaryota</taxon>
        <taxon>Metazoa</taxon>
        <taxon>Ecdysozoa</taxon>
        <taxon>Arthropoda</taxon>
        <taxon>Chelicerata</taxon>
        <taxon>Arachnida</taxon>
        <taxon>Acari</taxon>
        <taxon>Acariformes</taxon>
        <taxon>Trombidiformes</taxon>
        <taxon>Prostigmata</taxon>
        <taxon>Anystina</taxon>
        <taxon>Parasitengona</taxon>
        <taxon>Trombiculoidea</taxon>
        <taxon>Trombiculidae</taxon>
        <taxon>Leptotrombidium</taxon>
    </lineage>
</organism>
<comment type="subcellular location">
    <subcellularLocation>
        <location evidence="1">Nucleus</location>
    </subcellularLocation>
</comment>
<evidence type="ECO:0000256" key="3">
    <source>
        <dbReference type="ARBA" id="ARBA00023015"/>
    </source>
</evidence>
<feature type="region of interest" description="Disordered" evidence="7">
    <location>
        <begin position="322"/>
        <end position="361"/>
    </location>
</feature>
<feature type="domain" description="Myb-like" evidence="8">
    <location>
        <begin position="38"/>
        <end position="89"/>
    </location>
</feature>
<keyword evidence="5" id="KW-0804">Transcription</keyword>
<dbReference type="InterPro" id="IPR017930">
    <property type="entry name" value="Myb_dom"/>
</dbReference>
<dbReference type="PROSITE" id="PS50090">
    <property type="entry name" value="MYB_LIKE"/>
    <property type="match status" value="3"/>
</dbReference>
<dbReference type="InterPro" id="IPR050560">
    <property type="entry name" value="MYB_TF"/>
</dbReference>
<feature type="domain" description="HTH myb-type" evidence="9">
    <location>
        <begin position="38"/>
        <end position="85"/>
    </location>
</feature>
<dbReference type="SUPFAM" id="SSF46689">
    <property type="entry name" value="Homeodomain-like"/>
    <property type="match status" value="2"/>
</dbReference>
<dbReference type="CDD" id="cd00167">
    <property type="entry name" value="SANT"/>
    <property type="match status" value="3"/>
</dbReference>
<accession>A0A443SED7</accession>
<keyword evidence="6" id="KW-0539">Nucleus</keyword>
<feature type="non-terminal residue" evidence="10">
    <location>
        <position position="477"/>
    </location>
</feature>
<dbReference type="PANTHER" id="PTHR45614:SF25">
    <property type="entry name" value="MYB PROTEIN"/>
    <property type="match status" value="1"/>
</dbReference>
<dbReference type="FunFam" id="1.10.10.60:FF:000016">
    <property type="entry name" value="Transcriptional activator Myb isoform A"/>
    <property type="match status" value="1"/>
</dbReference>
<feature type="domain" description="Myb-like" evidence="8">
    <location>
        <begin position="142"/>
        <end position="192"/>
    </location>
</feature>
<evidence type="ECO:0000256" key="4">
    <source>
        <dbReference type="ARBA" id="ARBA00023125"/>
    </source>
</evidence>
<evidence type="ECO:0000313" key="11">
    <source>
        <dbReference type="Proteomes" id="UP000288716"/>
    </source>
</evidence>
<feature type="domain" description="HTH myb-type" evidence="9">
    <location>
        <begin position="146"/>
        <end position="196"/>
    </location>
</feature>
<evidence type="ECO:0000256" key="1">
    <source>
        <dbReference type="ARBA" id="ARBA00004123"/>
    </source>
</evidence>
<dbReference type="InterPro" id="IPR009057">
    <property type="entry name" value="Homeodomain-like_sf"/>
</dbReference>
<dbReference type="EMBL" id="NCKV01003296">
    <property type="protein sequence ID" value="RWS25877.1"/>
    <property type="molecule type" value="Genomic_DNA"/>
</dbReference>
<feature type="region of interest" description="Disordered" evidence="7">
    <location>
        <begin position="380"/>
        <end position="403"/>
    </location>
</feature>
<evidence type="ECO:0000313" key="10">
    <source>
        <dbReference type="EMBL" id="RWS25877.1"/>
    </source>
</evidence>
<dbReference type="Pfam" id="PF13921">
    <property type="entry name" value="Myb_DNA-bind_6"/>
    <property type="match status" value="1"/>
</dbReference>
<dbReference type="PANTHER" id="PTHR45614">
    <property type="entry name" value="MYB PROTEIN-RELATED"/>
    <property type="match status" value="1"/>
</dbReference>
<keyword evidence="11" id="KW-1185">Reference proteome</keyword>
<dbReference type="InterPro" id="IPR001005">
    <property type="entry name" value="SANT/Myb"/>
</dbReference>
<dbReference type="OrthoDB" id="2143914at2759"/>
<evidence type="ECO:0000256" key="7">
    <source>
        <dbReference type="SAM" id="MobiDB-lite"/>
    </source>
</evidence>
<evidence type="ECO:0000256" key="2">
    <source>
        <dbReference type="ARBA" id="ARBA00022737"/>
    </source>
</evidence>
<dbReference type="PROSITE" id="PS51294">
    <property type="entry name" value="HTH_MYB"/>
    <property type="match status" value="3"/>
</dbReference>
<feature type="domain" description="HTH myb-type" evidence="9">
    <location>
        <begin position="90"/>
        <end position="145"/>
    </location>
</feature>
<dbReference type="Pfam" id="PF00249">
    <property type="entry name" value="Myb_DNA-binding"/>
    <property type="match status" value="1"/>
</dbReference>
<dbReference type="GO" id="GO:0005634">
    <property type="term" value="C:nucleus"/>
    <property type="evidence" value="ECO:0007669"/>
    <property type="project" value="UniProtKB-SubCell"/>
</dbReference>
<feature type="compositionally biased region" description="Low complexity" evidence="7">
    <location>
        <begin position="387"/>
        <end position="401"/>
    </location>
</feature>